<dbReference type="InterPro" id="IPR003657">
    <property type="entry name" value="WRKY_dom"/>
</dbReference>
<evidence type="ECO:0000256" key="7">
    <source>
        <dbReference type="ARBA" id="ARBA00061007"/>
    </source>
</evidence>
<keyword evidence="6" id="KW-0539">Nucleus</keyword>
<comment type="similarity">
    <text evidence="7">Belongs to the WRKY group II-b family.</text>
</comment>
<dbReference type="PROSITE" id="PS50811">
    <property type="entry name" value="WRKY"/>
    <property type="match status" value="1"/>
</dbReference>
<name>A0AAV6XTF2_9LAMI</name>
<dbReference type="InterPro" id="IPR036576">
    <property type="entry name" value="WRKY_dom_sf"/>
</dbReference>
<evidence type="ECO:0000256" key="9">
    <source>
        <dbReference type="SAM" id="MobiDB-lite"/>
    </source>
</evidence>
<dbReference type="GO" id="GO:0003700">
    <property type="term" value="F:DNA-binding transcription factor activity"/>
    <property type="evidence" value="ECO:0007669"/>
    <property type="project" value="InterPro"/>
</dbReference>
<feature type="coiled-coil region" evidence="8">
    <location>
        <begin position="39"/>
        <end position="66"/>
    </location>
</feature>
<keyword evidence="2" id="KW-0805">Transcription regulation</keyword>
<dbReference type="InterPro" id="IPR044810">
    <property type="entry name" value="WRKY_plant"/>
</dbReference>
<keyword evidence="3 8" id="KW-0175">Coiled coil</keyword>
<reference evidence="11" key="1">
    <citation type="submission" date="2019-10" db="EMBL/GenBank/DDBJ databases">
        <authorList>
            <person name="Zhang R."/>
            <person name="Pan Y."/>
            <person name="Wang J."/>
            <person name="Ma R."/>
            <person name="Yu S."/>
        </authorList>
    </citation>
    <scope>NUCLEOTIDE SEQUENCE</scope>
    <source>
        <strain evidence="11">LA-IB0</strain>
        <tissue evidence="11">Leaf</tissue>
    </source>
</reference>
<organism evidence="11 12">
    <name type="scientific">Buddleja alternifolia</name>
    <dbReference type="NCBI Taxonomy" id="168488"/>
    <lineage>
        <taxon>Eukaryota</taxon>
        <taxon>Viridiplantae</taxon>
        <taxon>Streptophyta</taxon>
        <taxon>Embryophyta</taxon>
        <taxon>Tracheophyta</taxon>
        <taxon>Spermatophyta</taxon>
        <taxon>Magnoliopsida</taxon>
        <taxon>eudicotyledons</taxon>
        <taxon>Gunneridae</taxon>
        <taxon>Pentapetalae</taxon>
        <taxon>asterids</taxon>
        <taxon>lamiids</taxon>
        <taxon>Lamiales</taxon>
        <taxon>Scrophulariaceae</taxon>
        <taxon>Buddlejeae</taxon>
        <taxon>Buddleja</taxon>
    </lineage>
</organism>
<evidence type="ECO:0000256" key="8">
    <source>
        <dbReference type="SAM" id="Coils"/>
    </source>
</evidence>
<dbReference type="AlphaFoldDB" id="A0AAV6XTF2"/>
<dbReference type="Proteomes" id="UP000826271">
    <property type="component" value="Unassembled WGS sequence"/>
</dbReference>
<accession>A0AAV6XTF2</accession>
<evidence type="ECO:0000256" key="3">
    <source>
        <dbReference type="ARBA" id="ARBA00023054"/>
    </source>
</evidence>
<feature type="region of interest" description="Disordered" evidence="9">
    <location>
        <begin position="142"/>
        <end position="183"/>
    </location>
</feature>
<evidence type="ECO:0000256" key="2">
    <source>
        <dbReference type="ARBA" id="ARBA00023015"/>
    </source>
</evidence>
<dbReference type="Gene3D" id="2.20.25.80">
    <property type="entry name" value="WRKY domain"/>
    <property type="match status" value="1"/>
</dbReference>
<evidence type="ECO:0000256" key="6">
    <source>
        <dbReference type="ARBA" id="ARBA00023242"/>
    </source>
</evidence>
<evidence type="ECO:0000256" key="5">
    <source>
        <dbReference type="ARBA" id="ARBA00023163"/>
    </source>
</evidence>
<evidence type="ECO:0000256" key="4">
    <source>
        <dbReference type="ARBA" id="ARBA00023125"/>
    </source>
</evidence>
<evidence type="ECO:0000259" key="10">
    <source>
        <dbReference type="PROSITE" id="PS50811"/>
    </source>
</evidence>
<feature type="compositionally biased region" description="Basic and acidic residues" evidence="9">
    <location>
        <begin position="142"/>
        <end position="152"/>
    </location>
</feature>
<feature type="domain" description="WRKY" evidence="10">
    <location>
        <begin position="198"/>
        <end position="264"/>
    </location>
</feature>
<dbReference type="GO" id="GO:0043565">
    <property type="term" value="F:sequence-specific DNA binding"/>
    <property type="evidence" value="ECO:0007669"/>
    <property type="project" value="InterPro"/>
</dbReference>
<dbReference type="SUPFAM" id="SSF118290">
    <property type="entry name" value="WRKY DNA-binding domain"/>
    <property type="match status" value="1"/>
</dbReference>
<comment type="subcellular location">
    <subcellularLocation>
        <location evidence="1">Nucleus</location>
    </subcellularLocation>
</comment>
<evidence type="ECO:0000313" key="11">
    <source>
        <dbReference type="EMBL" id="KAG8384725.1"/>
    </source>
</evidence>
<dbReference type="Pfam" id="PF03106">
    <property type="entry name" value="WRKY"/>
    <property type="match status" value="1"/>
</dbReference>
<evidence type="ECO:0000256" key="1">
    <source>
        <dbReference type="ARBA" id="ARBA00004123"/>
    </source>
</evidence>
<proteinExistence type="inferred from homology"/>
<dbReference type="EMBL" id="WHWC01000004">
    <property type="protein sequence ID" value="KAG8384725.1"/>
    <property type="molecule type" value="Genomic_DNA"/>
</dbReference>
<keyword evidence="12" id="KW-1185">Reference proteome</keyword>
<keyword evidence="4" id="KW-0238">DNA-binding</keyword>
<dbReference type="GO" id="GO:0005634">
    <property type="term" value="C:nucleus"/>
    <property type="evidence" value="ECO:0007669"/>
    <property type="project" value="UniProtKB-SubCell"/>
</dbReference>
<keyword evidence="5" id="KW-0804">Transcription</keyword>
<dbReference type="PANTHER" id="PTHR31429">
    <property type="entry name" value="WRKY TRANSCRIPTION FACTOR 36-RELATED"/>
    <property type="match status" value="1"/>
</dbReference>
<comment type="caution">
    <text evidence="11">The sequence shown here is derived from an EMBL/GenBank/DDBJ whole genome shotgun (WGS) entry which is preliminary data.</text>
</comment>
<evidence type="ECO:0000313" key="12">
    <source>
        <dbReference type="Proteomes" id="UP000826271"/>
    </source>
</evidence>
<dbReference type="PANTHER" id="PTHR31429:SF24">
    <property type="entry name" value="WRKY TRANSCRIPTION FACTOR 72-RELATED"/>
    <property type="match status" value="1"/>
</dbReference>
<dbReference type="FunFam" id="2.20.25.80:FF:000002">
    <property type="entry name" value="probable WRKY transcription factor 31"/>
    <property type="match status" value="1"/>
</dbReference>
<gene>
    <name evidence="11" type="ORF">BUALT_Bualt04G0148100</name>
</gene>
<sequence length="460" mass="50675">MEESIGCKIDEEKININETCSCSEDAIKEDEVESTKSEMTGVREENMRLKTLLQQIEKDYKTLQMRFTDIFQQESMKTHAENGADDDQEHDLVSLRLGTSPKTEPKKEDMIVDHVTSASTISSKSDELKLGLNYINVEQGLRSDDGFSKNRSPENYSLTAGRKEEDQRSKVLKTERSGDEEVSQTSVKRARVCVRARCDTPTMNDGCQWRKYGQKIAKGNPCPRAYYRCTVSPSCPVRKQVQRCAQDMSILITTYEGTHNHPLPISATAMASTTSAAVSMLLSGSSTSQPSTATAPPTTTNLYGPTFHPSDYSRTQPYYLNNPSSAPFPTITLDLTTTNPSTTHGGFSHLYPLSFRTTPKAPATSLSFSSMDSNMVPTAWGNGGFSYGTLPYNSNHHSLHFAGKSSQEHKYQPILERFNQGSSDQQALAETLTKVISSDPSFRSVIAAAISSMAAGGQEK</sequence>
<protein>
    <recommendedName>
        <fullName evidence="10">WRKY domain-containing protein</fullName>
    </recommendedName>
</protein>
<feature type="compositionally biased region" description="Basic and acidic residues" evidence="9">
    <location>
        <begin position="161"/>
        <end position="179"/>
    </location>
</feature>
<dbReference type="SMART" id="SM00774">
    <property type="entry name" value="WRKY"/>
    <property type="match status" value="1"/>
</dbReference>